<reference evidence="2" key="1">
    <citation type="submission" date="2014-02" db="EMBL/GenBank/DDBJ databases">
        <title>The Genome Sequence of Trichophyton rubrum (morphotype fischeri) CBS 288.86.</title>
        <authorList>
            <consortium name="The Broad Institute Genomics Platform"/>
            <person name="Cuomo C.A."/>
            <person name="White T.C."/>
            <person name="Graser Y."/>
            <person name="Martinez-Rossi N."/>
            <person name="Heitman J."/>
            <person name="Young S.K."/>
            <person name="Zeng Q."/>
            <person name="Gargeya S."/>
            <person name="Abouelleil A."/>
            <person name="Alvarado L."/>
            <person name="Chapman S.B."/>
            <person name="Gainer-Dewar J."/>
            <person name="Goldberg J."/>
            <person name="Griggs A."/>
            <person name="Gujja S."/>
            <person name="Hansen M."/>
            <person name="Howarth C."/>
            <person name="Imamovic A."/>
            <person name="Larimer J."/>
            <person name="Martinez D."/>
            <person name="Murphy C."/>
            <person name="Pearson M.D."/>
            <person name="Persinoti G."/>
            <person name="Poon T."/>
            <person name="Priest M."/>
            <person name="Roberts A.D."/>
            <person name="Saif S."/>
            <person name="Shea T.D."/>
            <person name="Sykes S.N."/>
            <person name="Wortman J."/>
            <person name="Nusbaum C."/>
            <person name="Birren B."/>
        </authorList>
    </citation>
    <scope>NUCLEOTIDE SEQUENCE [LARGE SCALE GENOMIC DNA]</scope>
    <source>
        <strain evidence="2">CBS 288.86</strain>
    </source>
</reference>
<proteinExistence type="predicted"/>
<dbReference type="InterPro" id="IPR013087">
    <property type="entry name" value="Znf_C2H2_type"/>
</dbReference>
<accession>A0A022W7D1</accession>
<name>A0A022W7D1_TRIRU</name>
<dbReference type="Gene3D" id="3.10.50.40">
    <property type="match status" value="1"/>
</dbReference>
<dbReference type="InterPro" id="IPR046357">
    <property type="entry name" value="PPIase_dom_sf"/>
</dbReference>
<evidence type="ECO:0000259" key="1">
    <source>
        <dbReference type="PROSITE" id="PS00028"/>
    </source>
</evidence>
<dbReference type="HOGENOM" id="CLU_1008982_0_0_1"/>
<dbReference type="PROSITE" id="PS00028">
    <property type="entry name" value="ZINC_FINGER_C2H2_1"/>
    <property type="match status" value="1"/>
</dbReference>
<dbReference type="SUPFAM" id="SSF54534">
    <property type="entry name" value="FKBP-like"/>
    <property type="match status" value="1"/>
</dbReference>
<protein>
    <recommendedName>
        <fullName evidence="1">C2H2-type domain-containing protein</fullName>
    </recommendedName>
</protein>
<feature type="domain" description="C2H2-type" evidence="1">
    <location>
        <begin position="113"/>
        <end position="136"/>
    </location>
</feature>
<evidence type="ECO:0000313" key="2">
    <source>
        <dbReference type="EMBL" id="EZF54194.1"/>
    </source>
</evidence>
<dbReference type="OrthoDB" id="1902587at2759"/>
<sequence length="277" mass="31047">MVVTKYVLFEGSGNYPAPNDMVRVSYLCYPWHGQNQQSYREEKQIIIPGDHSFKEFRIGDKIVPSGRLNEGISNMRPGERSMLVIPSGSAYGDNIVHLESITREKPSSGIYGCTFKGCFRLFGSFDSWVAHESKNHSVRQIWRCPVGIESGKECARLFERPQGFRQHLKQGHNLESEDAFVNICYLGGDYQRRFWCGFCEKAYPMAKEGFVAIAGRHKHVGSHFENGQSITEWVDAGGHKPNWASASDGVFEVVGSPPFECAILKEGVISKARAIAC</sequence>
<dbReference type="Proteomes" id="UP000023758">
    <property type="component" value="Unassembled WGS sequence"/>
</dbReference>
<organism evidence="2">
    <name type="scientific">Trichophyton rubrum CBS 288.86</name>
    <dbReference type="NCBI Taxonomy" id="1215330"/>
    <lineage>
        <taxon>Eukaryota</taxon>
        <taxon>Fungi</taxon>
        <taxon>Dikarya</taxon>
        <taxon>Ascomycota</taxon>
        <taxon>Pezizomycotina</taxon>
        <taxon>Eurotiomycetes</taxon>
        <taxon>Eurotiomycetidae</taxon>
        <taxon>Onygenales</taxon>
        <taxon>Arthrodermataceae</taxon>
        <taxon>Trichophyton</taxon>
    </lineage>
</organism>
<gene>
    <name evidence="2" type="ORF">H103_02998</name>
</gene>
<dbReference type="AlphaFoldDB" id="A0A022W7D1"/>
<dbReference type="GO" id="GO:0003755">
    <property type="term" value="F:peptidyl-prolyl cis-trans isomerase activity"/>
    <property type="evidence" value="ECO:0007669"/>
    <property type="project" value="InterPro"/>
</dbReference>
<dbReference type="EMBL" id="KK207792">
    <property type="protein sequence ID" value="EZF54194.1"/>
    <property type="molecule type" value="Genomic_DNA"/>
</dbReference>